<evidence type="ECO:0000313" key="3">
    <source>
        <dbReference type="Proteomes" id="UP000027265"/>
    </source>
</evidence>
<feature type="transmembrane region" description="Helical" evidence="1">
    <location>
        <begin position="80"/>
        <end position="99"/>
    </location>
</feature>
<evidence type="ECO:0008006" key="4">
    <source>
        <dbReference type="Google" id="ProtNLM"/>
    </source>
</evidence>
<dbReference type="HOGENOM" id="CLU_052677_0_0_1"/>
<keyword evidence="3" id="KW-1185">Reference proteome</keyword>
<keyword evidence="1" id="KW-0472">Membrane</keyword>
<evidence type="ECO:0000256" key="1">
    <source>
        <dbReference type="SAM" id="Phobius"/>
    </source>
</evidence>
<dbReference type="InParanoid" id="A0A067PST0"/>
<keyword evidence="1" id="KW-0812">Transmembrane</keyword>
<organism evidence="2 3">
    <name type="scientific">Jaapia argillacea MUCL 33604</name>
    <dbReference type="NCBI Taxonomy" id="933084"/>
    <lineage>
        <taxon>Eukaryota</taxon>
        <taxon>Fungi</taxon>
        <taxon>Dikarya</taxon>
        <taxon>Basidiomycota</taxon>
        <taxon>Agaricomycotina</taxon>
        <taxon>Agaricomycetes</taxon>
        <taxon>Agaricomycetidae</taxon>
        <taxon>Jaapiales</taxon>
        <taxon>Jaapiaceae</taxon>
        <taxon>Jaapia</taxon>
    </lineage>
</organism>
<accession>A0A067PST0</accession>
<dbReference type="EMBL" id="KL197721">
    <property type="protein sequence ID" value="KDQ56885.1"/>
    <property type="molecule type" value="Genomic_DNA"/>
</dbReference>
<feature type="transmembrane region" description="Helical" evidence="1">
    <location>
        <begin position="209"/>
        <end position="227"/>
    </location>
</feature>
<dbReference type="STRING" id="933084.A0A067PST0"/>
<keyword evidence="1" id="KW-1133">Transmembrane helix</keyword>
<feature type="transmembrane region" description="Helical" evidence="1">
    <location>
        <begin position="52"/>
        <end position="68"/>
    </location>
</feature>
<protein>
    <recommendedName>
        <fullName evidence="4">Transmembrane protein</fullName>
    </recommendedName>
</protein>
<feature type="transmembrane region" description="Helical" evidence="1">
    <location>
        <begin position="20"/>
        <end position="40"/>
    </location>
</feature>
<evidence type="ECO:0000313" key="2">
    <source>
        <dbReference type="EMBL" id="KDQ56885.1"/>
    </source>
</evidence>
<feature type="transmembrane region" description="Helical" evidence="1">
    <location>
        <begin position="160"/>
        <end position="183"/>
    </location>
</feature>
<dbReference type="Proteomes" id="UP000027265">
    <property type="component" value="Unassembled WGS sequence"/>
</dbReference>
<reference evidence="3" key="1">
    <citation type="journal article" date="2014" name="Proc. Natl. Acad. Sci. U.S.A.">
        <title>Extensive sampling of basidiomycete genomes demonstrates inadequacy of the white-rot/brown-rot paradigm for wood decay fungi.</title>
        <authorList>
            <person name="Riley R."/>
            <person name="Salamov A.A."/>
            <person name="Brown D.W."/>
            <person name="Nagy L.G."/>
            <person name="Floudas D."/>
            <person name="Held B.W."/>
            <person name="Levasseur A."/>
            <person name="Lombard V."/>
            <person name="Morin E."/>
            <person name="Otillar R."/>
            <person name="Lindquist E.A."/>
            <person name="Sun H."/>
            <person name="LaButti K.M."/>
            <person name="Schmutz J."/>
            <person name="Jabbour D."/>
            <person name="Luo H."/>
            <person name="Baker S.E."/>
            <person name="Pisabarro A.G."/>
            <person name="Walton J.D."/>
            <person name="Blanchette R.A."/>
            <person name="Henrissat B."/>
            <person name="Martin F."/>
            <person name="Cullen D."/>
            <person name="Hibbett D.S."/>
            <person name="Grigoriev I.V."/>
        </authorList>
    </citation>
    <scope>NUCLEOTIDE SEQUENCE [LARGE SCALE GENOMIC DNA]</scope>
    <source>
        <strain evidence="3">MUCL 33604</strain>
    </source>
</reference>
<feature type="transmembrane region" description="Helical" evidence="1">
    <location>
        <begin position="111"/>
        <end position="129"/>
    </location>
</feature>
<proteinExistence type="predicted"/>
<sequence length="287" mass="31093">MPTIGADLCTLTINPDLAGVGVRVAFYVEALLCIVCAPFISDPKLWISLARWSLFYNLCLLLSTIILLKTSQNISLVDGLVVTTLSSLSDVAVYNAVIWKEADTSAKTLRLALFSNSLVYYVLGITVWASAPIFGLSSDCHTNAHVVFALIGFPVRATVLWLRVLMITLMSLGLLIAAIGFMSGSDLKLPPFMSIAFSRHGNSESLKRWLLAATMPLSVATCVLTIVTTERTLSVNGLRNGTVQWTLGQLMAVLLLGHPIGEIVTKVFSIYFSEKKHGNCNCGFSMA</sequence>
<dbReference type="AlphaFoldDB" id="A0A067PST0"/>
<name>A0A067PST0_9AGAM</name>
<gene>
    <name evidence="2" type="ORF">JAAARDRAFT_36358</name>
</gene>
<dbReference type="OrthoDB" id="5427664at2759"/>
<feature type="transmembrane region" description="Helical" evidence="1">
    <location>
        <begin position="247"/>
        <end position="268"/>
    </location>
</feature>